<evidence type="ECO:0000313" key="2">
    <source>
        <dbReference type="EMBL" id="KAF3763153.1"/>
    </source>
</evidence>
<name>A0A9P4XY53_CRYP1</name>
<dbReference type="Proteomes" id="UP000803844">
    <property type="component" value="Unassembled WGS sequence"/>
</dbReference>
<feature type="signal peptide" evidence="1">
    <location>
        <begin position="1"/>
        <end position="18"/>
    </location>
</feature>
<feature type="chain" id="PRO_5040183054" evidence="1">
    <location>
        <begin position="19"/>
        <end position="102"/>
    </location>
</feature>
<protein>
    <submittedName>
        <fullName evidence="2">Uncharacterized protein</fullName>
    </submittedName>
</protein>
<dbReference type="GeneID" id="63837789"/>
<keyword evidence="3" id="KW-1185">Reference proteome</keyword>
<dbReference type="RefSeq" id="XP_040774114.1">
    <property type="nucleotide sequence ID" value="XM_040920660.1"/>
</dbReference>
<organism evidence="2 3">
    <name type="scientific">Cryphonectria parasitica (strain ATCC 38755 / EP155)</name>
    <dbReference type="NCBI Taxonomy" id="660469"/>
    <lineage>
        <taxon>Eukaryota</taxon>
        <taxon>Fungi</taxon>
        <taxon>Dikarya</taxon>
        <taxon>Ascomycota</taxon>
        <taxon>Pezizomycotina</taxon>
        <taxon>Sordariomycetes</taxon>
        <taxon>Sordariomycetidae</taxon>
        <taxon>Diaporthales</taxon>
        <taxon>Cryphonectriaceae</taxon>
        <taxon>Cryphonectria-Endothia species complex</taxon>
        <taxon>Cryphonectria</taxon>
    </lineage>
</organism>
<comment type="caution">
    <text evidence="2">The sequence shown here is derived from an EMBL/GenBank/DDBJ whole genome shotgun (WGS) entry which is preliminary data.</text>
</comment>
<sequence>MKFLAAITAFGLISTAWAQTAVDTISTVAANLEETLPEYKAAINEEALKVNLTAVGTILTTAKTQIEIASINTLAANTQTIASALQSMIATLDVTDSLGGNA</sequence>
<keyword evidence="1" id="KW-0732">Signal</keyword>
<proteinExistence type="predicted"/>
<evidence type="ECO:0000313" key="3">
    <source>
        <dbReference type="Proteomes" id="UP000803844"/>
    </source>
</evidence>
<gene>
    <name evidence="2" type="ORF">M406DRAFT_331702</name>
</gene>
<accession>A0A9P4XY53</accession>
<reference evidence="2" key="1">
    <citation type="journal article" date="2020" name="Phytopathology">
        <title>Genome sequence of the chestnut blight fungus Cryphonectria parasitica EP155: A fundamental resource for an archetypical invasive plant pathogen.</title>
        <authorList>
            <person name="Crouch J.A."/>
            <person name="Dawe A."/>
            <person name="Aerts A."/>
            <person name="Barry K."/>
            <person name="Churchill A.C.L."/>
            <person name="Grimwood J."/>
            <person name="Hillman B."/>
            <person name="Milgroom M.G."/>
            <person name="Pangilinan J."/>
            <person name="Smith M."/>
            <person name="Salamov A."/>
            <person name="Schmutz J."/>
            <person name="Yadav J."/>
            <person name="Grigoriev I.V."/>
            <person name="Nuss D."/>
        </authorList>
    </citation>
    <scope>NUCLEOTIDE SEQUENCE</scope>
    <source>
        <strain evidence="2">EP155</strain>
    </source>
</reference>
<dbReference type="EMBL" id="MU032349">
    <property type="protein sequence ID" value="KAF3763153.1"/>
    <property type="molecule type" value="Genomic_DNA"/>
</dbReference>
<evidence type="ECO:0000256" key="1">
    <source>
        <dbReference type="SAM" id="SignalP"/>
    </source>
</evidence>
<dbReference type="AlphaFoldDB" id="A0A9P4XY53"/>